<dbReference type="InterPro" id="IPR016161">
    <property type="entry name" value="Ald_DH/histidinol_DH"/>
</dbReference>
<dbReference type="Gene3D" id="3.40.309.10">
    <property type="entry name" value="Aldehyde Dehydrogenase, Chain A, domain 2"/>
    <property type="match status" value="1"/>
</dbReference>
<comment type="caution">
    <text evidence="7">The sequence shown here is derived from an EMBL/GenBank/DDBJ whole genome shotgun (WGS) entry which is preliminary data.</text>
</comment>
<dbReference type="RefSeq" id="WP_197165854.1">
    <property type="nucleotide sequence ID" value="NZ_JADZGI010000003.1"/>
</dbReference>
<dbReference type="GO" id="GO:0016620">
    <property type="term" value="F:oxidoreductase activity, acting on the aldehyde or oxo group of donors, NAD or NADP as acceptor"/>
    <property type="evidence" value="ECO:0007669"/>
    <property type="project" value="InterPro"/>
</dbReference>
<keyword evidence="2 5" id="KW-0560">Oxidoreductase</keyword>
<reference evidence="7" key="1">
    <citation type="submission" date="2020-11" db="EMBL/GenBank/DDBJ databases">
        <title>Novosphingobium aureum sp. nov., a marine bacterium isolated from sediment of a salt flat.</title>
        <authorList>
            <person name="Yoo Y."/>
            <person name="Kim J.-J."/>
        </authorList>
    </citation>
    <scope>NUCLEOTIDE SEQUENCE</scope>
    <source>
        <strain evidence="7">YJ-S2-02</strain>
    </source>
</reference>
<name>A0A931HFH3_9SPHN</name>
<dbReference type="InterPro" id="IPR016163">
    <property type="entry name" value="Ald_DH_C"/>
</dbReference>
<evidence type="ECO:0000259" key="6">
    <source>
        <dbReference type="Pfam" id="PF00171"/>
    </source>
</evidence>
<dbReference type="InterPro" id="IPR016162">
    <property type="entry name" value="Ald_DH_N"/>
</dbReference>
<sequence length="495" mass="52342">MITHFACPRSVGAIIDGCTTAPADAGTLEVRYPGNGEVVSTLVESGADEVDRAARAARASFAQGPWRRKSVEQRGEILGRISDIILENAEELAWLECMNAGLPMARIRHTQIARAAWNFRFFAEVASQSVGQAINQDPRYLTTVLREPVGVAALISPWNAPVALSSMKVAAAIAFGNSCVLKPSELTPLAVHRLVELIHEAGVPEGVVNLVNGRGHVTGSALVAHEDVDLVSFTGGTQTGRLIAAEAGRRLIPTTMELGGKSANVIFADADQDLALDGALAGIFSNNGQQCLAGSRILVEASILDAFVARFRERAAAIRVGDPMDPATEVGPVISREHRDRVLGFADGAKGGEVIVGGHALDIDGGYFMAPTAVLADNDSPVAREEIFGPFATIIPFRDEAHAIALANASRFGLAGYVWTSDVGKALRCSRDIRTGVVWINTPMARELRAPFGGFKDSGIGRESGPDCLAFYTEPKTTTLALDPVAPPTFGKGTN</sequence>
<evidence type="ECO:0000313" key="7">
    <source>
        <dbReference type="EMBL" id="MBH0114453.1"/>
    </source>
</evidence>
<evidence type="ECO:0000256" key="2">
    <source>
        <dbReference type="ARBA" id="ARBA00023002"/>
    </source>
</evidence>
<proteinExistence type="inferred from homology"/>
<evidence type="ECO:0000256" key="1">
    <source>
        <dbReference type="ARBA" id="ARBA00009986"/>
    </source>
</evidence>
<dbReference type="InterPro" id="IPR016160">
    <property type="entry name" value="Ald_DH_CS_CYS"/>
</dbReference>
<dbReference type="PROSITE" id="PS00687">
    <property type="entry name" value="ALDEHYDE_DEHYDR_GLU"/>
    <property type="match status" value="1"/>
</dbReference>
<keyword evidence="8" id="KW-1185">Reference proteome</keyword>
<dbReference type="EMBL" id="JADZGI010000003">
    <property type="protein sequence ID" value="MBH0114453.1"/>
    <property type="molecule type" value="Genomic_DNA"/>
</dbReference>
<dbReference type="InterPro" id="IPR015590">
    <property type="entry name" value="Aldehyde_DH_dom"/>
</dbReference>
<dbReference type="FunFam" id="3.40.309.10:FF:000012">
    <property type="entry name" value="Betaine aldehyde dehydrogenase"/>
    <property type="match status" value="1"/>
</dbReference>
<accession>A0A931HFH3</accession>
<dbReference type="PROSITE" id="PS00070">
    <property type="entry name" value="ALDEHYDE_DEHYDR_CYS"/>
    <property type="match status" value="1"/>
</dbReference>
<dbReference type="CDD" id="cd07093">
    <property type="entry name" value="ALDH_F8_HMSADH"/>
    <property type="match status" value="1"/>
</dbReference>
<dbReference type="Gene3D" id="3.40.605.10">
    <property type="entry name" value="Aldehyde Dehydrogenase, Chain A, domain 1"/>
    <property type="match status" value="1"/>
</dbReference>
<organism evidence="7 8">
    <name type="scientific">Novosphingobium aureum</name>
    <dbReference type="NCBI Taxonomy" id="2792964"/>
    <lineage>
        <taxon>Bacteria</taxon>
        <taxon>Pseudomonadati</taxon>
        <taxon>Pseudomonadota</taxon>
        <taxon>Alphaproteobacteria</taxon>
        <taxon>Sphingomonadales</taxon>
        <taxon>Sphingomonadaceae</taxon>
        <taxon>Novosphingobium</taxon>
    </lineage>
</organism>
<evidence type="ECO:0000256" key="4">
    <source>
        <dbReference type="PROSITE-ProRule" id="PRU10007"/>
    </source>
</evidence>
<dbReference type="AlphaFoldDB" id="A0A931HFH3"/>
<feature type="domain" description="Aldehyde dehydrogenase" evidence="6">
    <location>
        <begin position="24"/>
        <end position="477"/>
    </location>
</feature>
<dbReference type="PANTHER" id="PTHR43720:SF2">
    <property type="entry name" value="2-AMINOMUCONIC SEMIALDEHYDE DEHYDROGENASE"/>
    <property type="match status" value="1"/>
</dbReference>
<evidence type="ECO:0000313" key="8">
    <source>
        <dbReference type="Proteomes" id="UP000617634"/>
    </source>
</evidence>
<evidence type="ECO:0000256" key="5">
    <source>
        <dbReference type="RuleBase" id="RU003345"/>
    </source>
</evidence>
<protein>
    <submittedName>
        <fullName evidence="7">Aldehyde dehydrogenase</fullName>
    </submittedName>
</protein>
<gene>
    <name evidence="7" type="ORF">I5E68_16020</name>
</gene>
<dbReference type="FunFam" id="3.40.605.10:FF:000007">
    <property type="entry name" value="NAD/NADP-dependent betaine aldehyde dehydrogenase"/>
    <property type="match status" value="1"/>
</dbReference>
<dbReference type="InterPro" id="IPR029510">
    <property type="entry name" value="Ald_DH_CS_GLU"/>
</dbReference>
<comment type="similarity">
    <text evidence="1 5">Belongs to the aldehyde dehydrogenase family.</text>
</comment>
<dbReference type="Pfam" id="PF00171">
    <property type="entry name" value="Aldedh"/>
    <property type="match status" value="1"/>
</dbReference>
<keyword evidence="3" id="KW-0520">NAD</keyword>
<dbReference type="Proteomes" id="UP000617634">
    <property type="component" value="Unassembled WGS sequence"/>
</dbReference>
<dbReference type="PANTHER" id="PTHR43720">
    <property type="entry name" value="2-AMINOMUCONIC SEMIALDEHYDE DEHYDROGENASE"/>
    <property type="match status" value="1"/>
</dbReference>
<evidence type="ECO:0000256" key="3">
    <source>
        <dbReference type="ARBA" id="ARBA00023027"/>
    </source>
</evidence>
<feature type="active site" evidence="4">
    <location>
        <position position="257"/>
    </location>
</feature>
<dbReference type="SUPFAM" id="SSF53720">
    <property type="entry name" value="ALDH-like"/>
    <property type="match status" value="1"/>
</dbReference>